<dbReference type="EMBL" id="CZBY01000004">
    <property type="protein sequence ID" value="CUQ83700.1"/>
    <property type="molecule type" value="Genomic_DNA"/>
</dbReference>
<reference evidence="5 6" key="1">
    <citation type="submission" date="2015-09" db="EMBL/GenBank/DDBJ databases">
        <authorList>
            <consortium name="Pathogen Informatics"/>
        </authorList>
    </citation>
    <scope>NUCLEOTIDE SEQUENCE [LARGE SCALE GENOMIC DNA]</scope>
    <source>
        <strain evidence="5 6">2789STDY5834928</strain>
    </source>
</reference>
<dbReference type="GO" id="GO:0016829">
    <property type="term" value="F:lyase activity"/>
    <property type="evidence" value="ECO:0007669"/>
    <property type="project" value="UniProtKB-KW"/>
</dbReference>
<dbReference type="Proteomes" id="UP000095662">
    <property type="component" value="Unassembled WGS sequence"/>
</dbReference>
<organism evidence="5 6">
    <name type="scientific">[Eubacterium] siraeum</name>
    <dbReference type="NCBI Taxonomy" id="39492"/>
    <lineage>
        <taxon>Bacteria</taxon>
        <taxon>Bacillati</taxon>
        <taxon>Bacillota</taxon>
        <taxon>Clostridia</taxon>
        <taxon>Eubacteriales</taxon>
        <taxon>Oscillospiraceae</taxon>
        <taxon>Oscillospiraceae incertae sedis</taxon>
    </lineage>
</organism>
<keyword evidence="3" id="KW-0456">Lyase</keyword>
<dbReference type="PANTHER" id="PTHR30411">
    <property type="entry name" value="CYTOPLASMIC PROTEIN"/>
    <property type="match status" value="1"/>
</dbReference>
<evidence type="ECO:0000259" key="4">
    <source>
        <dbReference type="Pfam" id="PF04073"/>
    </source>
</evidence>
<protein>
    <submittedName>
        <fullName evidence="5">Cys-tRNA(Pro)/Cys-tRNA(Cys) deacylase ybaK</fullName>
    </submittedName>
</protein>
<evidence type="ECO:0000256" key="3">
    <source>
        <dbReference type="ARBA" id="ARBA00023239"/>
    </source>
</evidence>
<evidence type="ECO:0000256" key="2">
    <source>
        <dbReference type="ARBA" id="ARBA00022917"/>
    </source>
</evidence>
<evidence type="ECO:0000313" key="5">
    <source>
        <dbReference type="EMBL" id="CUQ83700.1"/>
    </source>
</evidence>
<comment type="similarity">
    <text evidence="1">Belongs to the prolyl-tRNA editing family. YbaK/EbsC subfamily.</text>
</comment>
<proteinExistence type="inferred from homology"/>
<dbReference type="AlphaFoldDB" id="A0A174ZKF5"/>
<dbReference type="InterPro" id="IPR007214">
    <property type="entry name" value="YbaK/aa-tRNA-synth-assoc-dom"/>
</dbReference>
<dbReference type="SUPFAM" id="SSF55826">
    <property type="entry name" value="YbaK/ProRS associated domain"/>
    <property type="match status" value="1"/>
</dbReference>
<sequence length="178" mass="20146">MAKEKENKTNAMRILDKNKINYEVNTYECDEFIDGVHIADMLGQPYESSFKTLVTEGKSKNYYVFAIPIALELDMKKAAKAIGEKSIEMVHVKDINAVTGYIRGGCTPIGMKKQYKTVYHSTIKDFDKVIVSGGKLGTDYPCSRRSYKGHKGGCVRYCKRLIYRLKHGGFSPCFFISL</sequence>
<dbReference type="GO" id="GO:0002161">
    <property type="term" value="F:aminoacyl-tRNA deacylase activity"/>
    <property type="evidence" value="ECO:0007669"/>
    <property type="project" value="InterPro"/>
</dbReference>
<name>A0A174ZKF5_9FIRM</name>
<dbReference type="InterPro" id="IPR036754">
    <property type="entry name" value="YbaK/aa-tRNA-synt-asso_dom_sf"/>
</dbReference>
<keyword evidence="2" id="KW-0648">Protein biosynthesis</keyword>
<dbReference type="Pfam" id="PF04073">
    <property type="entry name" value="tRNA_edit"/>
    <property type="match status" value="1"/>
</dbReference>
<dbReference type="InterPro" id="IPR004369">
    <property type="entry name" value="Prolyl-tRNA_editing_YbaK/EbsC"/>
</dbReference>
<dbReference type="STRING" id="39492.ERS852540_00740"/>
<evidence type="ECO:0000256" key="1">
    <source>
        <dbReference type="ARBA" id="ARBA00009798"/>
    </source>
</evidence>
<feature type="domain" description="YbaK/aminoacyl-tRNA synthetase-associated" evidence="4">
    <location>
        <begin position="39"/>
        <end position="136"/>
    </location>
</feature>
<dbReference type="NCBIfam" id="TIGR00011">
    <property type="entry name" value="YbaK_EbsC"/>
    <property type="match status" value="1"/>
</dbReference>
<dbReference type="PANTHER" id="PTHR30411:SF0">
    <property type="entry name" value="CYS-TRNA(PRO)_CYS-TRNA(CYS) DEACYLASE YBAK"/>
    <property type="match status" value="1"/>
</dbReference>
<accession>A0A174ZKF5</accession>
<dbReference type="CDD" id="cd00002">
    <property type="entry name" value="YbaK_deacylase"/>
    <property type="match status" value="1"/>
</dbReference>
<dbReference type="Gene3D" id="3.90.960.10">
    <property type="entry name" value="YbaK/aminoacyl-tRNA synthetase-associated domain"/>
    <property type="match status" value="1"/>
</dbReference>
<gene>
    <name evidence="5" type="primary">ybaK</name>
    <name evidence="5" type="ORF">ERS852540_00740</name>
</gene>
<dbReference type="GO" id="GO:0006412">
    <property type="term" value="P:translation"/>
    <property type="evidence" value="ECO:0007669"/>
    <property type="project" value="UniProtKB-KW"/>
</dbReference>
<evidence type="ECO:0000313" key="6">
    <source>
        <dbReference type="Proteomes" id="UP000095662"/>
    </source>
</evidence>